<sequence length="71" mass="8143">MLLIRQSRNSTLIVLLKVNHEERKINDCQRKMLWDCSIIFCSALRKAAPTLYHSKTCQKGPPCGNKEVSLL</sequence>
<organism evidence="1 2">
    <name type="scientific">Ancylostoma ceylanicum</name>
    <dbReference type="NCBI Taxonomy" id="53326"/>
    <lineage>
        <taxon>Eukaryota</taxon>
        <taxon>Metazoa</taxon>
        <taxon>Ecdysozoa</taxon>
        <taxon>Nematoda</taxon>
        <taxon>Chromadorea</taxon>
        <taxon>Rhabditida</taxon>
        <taxon>Rhabditina</taxon>
        <taxon>Rhabditomorpha</taxon>
        <taxon>Strongyloidea</taxon>
        <taxon>Ancylostomatidae</taxon>
        <taxon>Ancylostomatinae</taxon>
        <taxon>Ancylostoma</taxon>
    </lineage>
</organism>
<evidence type="ECO:0000313" key="2">
    <source>
        <dbReference type="Proteomes" id="UP000024635"/>
    </source>
</evidence>
<keyword evidence="2" id="KW-1185">Reference proteome</keyword>
<evidence type="ECO:0000313" key="1">
    <source>
        <dbReference type="EMBL" id="EYC24946.1"/>
    </source>
</evidence>
<dbReference type="EMBL" id="JARK01001348">
    <property type="protein sequence ID" value="EYC24946.1"/>
    <property type="molecule type" value="Genomic_DNA"/>
</dbReference>
<reference evidence="2" key="1">
    <citation type="journal article" date="2015" name="Nat. Genet.">
        <title>The genome and transcriptome of the zoonotic hookworm Ancylostoma ceylanicum identify infection-specific gene families.</title>
        <authorList>
            <person name="Schwarz E.M."/>
            <person name="Hu Y."/>
            <person name="Antoshechkin I."/>
            <person name="Miller M.M."/>
            <person name="Sternberg P.W."/>
            <person name="Aroian R.V."/>
        </authorList>
    </citation>
    <scope>NUCLEOTIDE SEQUENCE</scope>
    <source>
        <strain evidence="2">HY135</strain>
    </source>
</reference>
<protein>
    <submittedName>
        <fullName evidence="1">Uncharacterized protein</fullName>
    </submittedName>
</protein>
<comment type="caution">
    <text evidence="1">The sequence shown here is derived from an EMBL/GenBank/DDBJ whole genome shotgun (WGS) entry which is preliminary data.</text>
</comment>
<gene>
    <name evidence="1" type="primary">Acey_s0012.g1599</name>
    <name evidence="1" type="ORF">Y032_0012g1599</name>
</gene>
<dbReference type="AlphaFoldDB" id="A0A016VCF7"/>
<accession>A0A016VCF7</accession>
<proteinExistence type="predicted"/>
<dbReference type="Proteomes" id="UP000024635">
    <property type="component" value="Unassembled WGS sequence"/>
</dbReference>
<name>A0A016VCF7_9BILA</name>